<organism evidence="2 3">
    <name type="scientific">Helicobacter bilis ATCC 43879</name>
    <dbReference type="NCBI Taxonomy" id="613026"/>
    <lineage>
        <taxon>Bacteria</taxon>
        <taxon>Pseudomonadati</taxon>
        <taxon>Campylobacterota</taxon>
        <taxon>Epsilonproteobacteria</taxon>
        <taxon>Campylobacterales</taxon>
        <taxon>Helicobacteraceae</taxon>
        <taxon>Helicobacter</taxon>
    </lineage>
</organism>
<reference evidence="2 3" key="1">
    <citation type="journal article" date="2014" name="Genome Announc.">
        <title>Draft genome sequences of six enterohepatic helicobacter species isolated from humans and one from rhesus macaques.</title>
        <authorList>
            <person name="Shen Z."/>
            <person name="Sheh A."/>
            <person name="Young S.K."/>
            <person name="Abouelliel A."/>
            <person name="Ward D.V."/>
            <person name="Earl A.M."/>
            <person name="Fox J.G."/>
        </authorList>
    </citation>
    <scope>NUCLEOTIDE SEQUENCE [LARGE SCALE GENOMIC DNA]</scope>
    <source>
        <strain evidence="2 3">ATCC 43879</strain>
    </source>
</reference>
<protein>
    <recommendedName>
        <fullName evidence="4">Beta-lactamase</fullName>
    </recommendedName>
</protein>
<dbReference type="HOGENOM" id="CLU_2464763_0_0_7"/>
<evidence type="ECO:0008006" key="4">
    <source>
        <dbReference type="Google" id="ProtNLM"/>
    </source>
</evidence>
<evidence type="ECO:0000313" key="2">
    <source>
        <dbReference type="EMBL" id="EEO23641.2"/>
    </source>
</evidence>
<dbReference type="AlphaFoldDB" id="C3XF52"/>
<comment type="caution">
    <text evidence="2">The sequence shown here is derived from an EMBL/GenBank/DDBJ whole genome shotgun (WGS) entry which is preliminary data.</text>
</comment>
<feature type="signal peptide" evidence="1">
    <location>
        <begin position="1"/>
        <end position="19"/>
    </location>
</feature>
<dbReference type="RefSeq" id="WP_020995820.1">
    <property type="nucleotide sequence ID" value="NZ_KI392040.1"/>
</dbReference>
<accession>C3XF52</accession>
<evidence type="ECO:0000256" key="1">
    <source>
        <dbReference type="SAM" id="SignalP"/>
    </source>
</evidence>
<gene>
    <name evidence="2" type="ORF">HRAG_00698</name>
</gene>
<feature type="chain" id="PRO_5002933039" description="Beta-lactamase" evidence="1">
    <location>
        <begin position="20"/>
        <end position="88"/>
    </location>
</feature>
<evidence type="ECO:0000313" key="3">
    <source>
        <dbReference type="Proteomes" id="UP000005085"/>
    </source>
</evidence>
<keyword evidence="1" id="KW-0732">Signal</keyword>
<proteinExistence type="predicted"/>
<keyword evidence="3" id="KW-1185">Reference proteome</keyword>
<name>C3XF52_9HELI</name>
<dbReference type="Proteomes" id="UP000005085">
    <property type="component" value="Unassembled WGS sequence"/>
</dbReference>
<dbReference type="EMBL" id="ACDN02000052">
    <property type="protein sequence ID" value="EEO23641.2"/>
    <property type="molecule type" value="Genomic_DNA"/>
</dbReference>
<sequence length="88" mass="10108">MMQKIFFCFLAVGLTLCFAQSASNSPEEKCYKEKTLASCMLAIGIYENGFGMIRKNPRKAINIAEFVCKYNRSGCFKADELREKFNIW</sequence>